<name>A0ABV9Z7K0_9PSEU</name>
<dbReference type="PANTHER" id="PTHR23508">
    <property type="entry name" value="CARBOXYLIC ACID TRANSPORTER PROTEIN HOMOLOG"/>
    <property type="match status" value="1"/>
</dbReference>
<evidence type="ECO:0000256" key="6">
    <source>
        <dbReference type="SAM" id="Phobius"/>
    </source>
</evidence>
<feature type="transmembrane region" description="Helical" evidence="6">
    <location>
        <begin position="72"/>
        <end position="95"/>
    </location>
</feature>
<dbReference type="PROSITE" id="PS50850">
    <property type="entry name" value="MFS"/>
    <property type="match status" value="1"/>
</dbReference>
<evidence type="ECO:0000259" key="7">
    <source>
        <dbReference type="PROSITE" id="PS50850"/>
    </source>
</evidence>
<feature type="transmembrane region" description="Helical" evidence="6">
    <location>
        <begin position="384"/>
        <end position="403"/>
    </location>
</feature>
<evidence type="ECO:0000313" key="8">
    <source>
        <dbReference type="EMBL" id="MFC5137546.1"/>
    </source>
</evidence>
<reference evidence="9" key="1">
    <citation type="journal article" date="2019" name="Int. J. Syst. Evol. Microbiol.">
        <title>The Global Catalogue of Microorganisms (GCM) 10K type strain sequencing project: providing services to taxonomists for standard genome sequencing and annotation.</title>
        <authorList>
            <consortium name="The Broad Institute Genomics Platform"/>
            <consortium name="The Broad Institute Genome Sequencing Center for Infectious Disease"/>
            <person name="Wu L."/>
            <person name="Ma J."/>
        </authorList>
    </citation>
    <scope>NUCLEOTIDE SEQUENCE [LARGE SCALE GENOMIC DNA]</scope>
    <source>
        <strain evidence="9">XZYJ18</strain>
    </source>
</reference>
<evidence type="ECO:0000256" key="5">
    <source>
        <dbReference type="SAM" id="MobiDB-lite"/>
    </source>
</evidence>
<keyword evidence="3 6" id="KW-1133">Transmembrane helix</keyword>
<feature type="transmembrane region" description="Helical" evidence="6">
    <location>
        <begin position="409"/>
        <end position="430"/>
    </location>
</feature>
<evidence type="ECO:0000256" key="3">
    <source>
        <dbReference type="ARBA" id="ARBA00022989"/>
    </source>
</evidence>
<feature type="region of interest" description="Disordered" evidence="5">
    <location>
        <begin position="1"/>
        <end position="36"/>
    </location>
</feature>
<dbReference type="InterPro" id="IPR011701">
    <property type="entry name" value="MFS"/>
</dbReference>
<feature type="compositionally biased region" description="Low complexity" evidence="5">
    <location>
        <begin position="10"/>
        <end position="26"/>
    </location>
</feature>
<feature type="transmembrane region" description="Helical" evidence="6">
    <location>
        <begin position="287"/>
        <end position="308"/>
    </location>
</feature>
<feature type="transmembrane region" description="Helical" evidence="6">
    <location>
        <begin position="107"/>
        <end position="126"/>
    </location>
</feature>
<dbReference type="InterPro" id="IPR005829">
    <property type="entry name" value="Sugar_transporter_CS"/>
</dbReference>
<feature type="transmembrane region" description="Helical" evidence="6">
    <location>
        <begin position="41"/>
        <end position="66"/>
    </location>
</feature>
<keyword evidence="4 6" id="KW-0472">Membrane</keyword>
<keyword evidence="9" id="KW-1185">Reference proteome</keyword>
<dbReference type="EMBL" id="JBHSKG010000002">
    <property type="protein sequence ID" value="MFC5137546.1"/>
    <property type="molecule type" value="Genomic_DNA"/>
</dbReference>
<feature type="domain" description="Major facilitator superfamily (MFS) profile" evidence="7">
    <location>
        <begin position="41"/>
        <end position="435"/>
    </location>
</feature>
<protein>
    <submittedName>
        <fullName evidence="8">MFS transporter</fullName>
    </submittedName>
</protein>
<dbReference type="Proteomes" id="UP001596175">
    <property type="component" value="Unassembled WGS sequence"/>
</dbReference>
<dbReference type="InterPro" id="IPR036259">
    <property type="entry name" value="MFS_trans_sf"/>
</dbReference>
<feature type="transmembrane region" description="Helical" evidence="6">
    <location>
        <begin position="132"/>
        <end position="152"/>
    </location>
</feature>
<keyword evidence="2 6" id="KW-0812">Transmembrane</keyword>
<feature type="transmembrane region" description="Helical" evidence="6">
    <location>
        <begin position="348"/>
        <end position="372"/>
    </location>
</feature>
<accession>A0ABV9Z7K0</accession>
<dbReference type="Gene3D" id="1.20.1250.20">
    <property type="entry name" value="MFS general substrate transporter like domains"/>
    <property type="match status" value="1"/>
</dbReference>
<organism evidence="8 9">
    <name type="scientific">Actinomycetospora rhizophila</name>
    <dbReference type="NCBI Taxonomy" id="1416876"/>
    <lineage>
        <taxon>Bacteria</taxon>
        <taxon>Bacillati</taxon>
        <taxon>Actinomycetota</taxon>
        <taxon>Actinomycetes</taxon>
        <taxon>Pseudonocardiales</taxon>
        <taxon>Pseudonocardiaceae</taxon>
        <taxon>Actinomycetospora</taxon>
    </lineage>
</organism>
<dbReference type="PROSITE" id="PS00216">
    <property type="entry name" value="SUGAR_TRANSPORT_1"/>
    <property type="match status" value="1"/>
</dbReference>
<feature type="transmembrane region" description="Helical" evidence="6">
    <location>
        <begin position="245"/>
        <end position="267"/>
    </location>
</feature>
<feature type="transmembrane region" description="Helical" evidence="6">
    <location>
        <begin position="190"/>
        <end position="209"/>
    </location>
</feature>
<dbReference type="RefSeq" id="WP_378019772.1">
    <property type="nucleotide sequence ID" value="NZ_JBHSKG010000002.1"/>
</dbReference>
<dbReference type="Pfam" id="PF07690">
    <property type="entry name" value="MFS_1"/>
    <property type="match status" value="1"/>
</dbReference>
<proteinExistence type="predicted"/>
<comment type="subcellular location">
    <subcellularLocation>
        <location evidence="1">Cell membrane</location>
        <topology evidence="1">Multi-pass membrane protein</topology>
    </subcellularLocation>
</comment>
<dbReference type="SUPFAM" id="SSF103473">
    <property type="entry name" value="MFS general substrate transporter"/>
    <property type="match status" value="1"/>
</dbReference>
<comment type="caution">
    <text evidence="8">The sequence shown here is derived from an EMBL/GenBank/DDBJ whole genome shotgun (WGS) entry which is preliminary data.</text>
</comment>
<dbReference type="InterPro" id="IPR020846">
    <property type="entry name" value="MFS_dom"/>
</dbReference>
<evidence type="ECO:0000256" key="2">
    <source>
        <dbReference type="ARBA" id="ARBA00022692"/>
    </source>
</evidence>
<sequence length="442" mass="46854">MTAEQDRPDTSGTDTSGTGTRTAAPPGTEPPEYTPGERRRILGAACLGWGMEYFDFMLPTLLAGAIMNHYGVSAGVFGVAIAGQLVGSAIGGVLFGWLGDRYGRRRTLIWSILIYSIATGLVFFAPNFAVFLVLRILTGIGTGGEWAVGFAWLNEAWAPKRRGLGGGVVQASLWPAYALAVLVAQLVVDWRVAFLLGVLPALACIWIRFGCRESRQWEELQARKAAGLLTDTTAAKTSRSPWRQLVAKDSLPIVLVGLVVAFGAQWVPYTATAWMPSMLKSDLGFDAGTASTVLYVAAAISFVGFILAGWLSDRWGRRPVFVAFAALQTVTFAVMLALAVSGEGLGNFVWLYLASSLFLGYFGIFGVWYGELFPTRIRSLGSAAAYNIGRGLSGIGTIIGGVVATSAGYGIAVGIAVVGAAIVTVAALFLRDRAGRVITADE</sequence>
<evidence type="ECO:0000256" key="4">
    <source>
        <dbReference type="ARBA" id="ARBA00023136"/>
    </source>
</evidence>
<evidence type="ECO:0000313" key="9">
    <source>
        <dbReference type="Proteomes" id="UP001596175"/>
    </source>
</evidence>
<gene>
    <name evidence="8" type="ORF">ACFPK1_04830</name>
</gene>
<feature type="transmembrane region" description="Helical" evidence="6">
    <location>
        <begin position="320"/>
        <end position="342"/>
    </location>
</feature>
<dbReference type="PANTHER" id="PTHR23508:SF10">
    <property type="entry name" value="CARBOXYLIC ACID TRANSPORTER PROTEIN HOMOLOG"/>
    <property type="match status" value="1"/>
</dbReference>
<feature type="transmembrane region" description="Helical" evidence="6">
    <location>
        <begin position="164"/>
        <end position="184"/>
    </location>
</feature>
<evidence type="ECO:0000256" key="1">
    <source>
        <dbReference type="ARBA" id="ARBA00004651"/>
    </source>
</evidence>